<evidence type="ECO:0000256" key="1">
    <source>
        <dbReference type="ARBA" id="ARBA00004141"/>
    </source>
</evidence>
<name>A0AAF0Y0G0_9TREE</name>
<dbReference type="GO" id="GO:0005254">
    <property type="term" value="F:chloride channel activity"/>
    <property type="evidence" value="ECO:0007669"/>
    <property type="project" value="InterPro"/>
</dbReference>
<dbReference type="RefSeq" id="XP_062622894.1">
    <property type="nucleotide sequence ID" value="XM_062766910.1"/>
</dbReference>
<keyword evidence="3 8" id="KW-0812">Transmembrane</keyword>
<dbReference type="Proteomes" id="UP000827549">
    <property type="component" value="Chromosome 1"/>
</dbReference>
<keyword evidence="10" id="KW-1185">Reference proteome</keyword>
<keyword evidence="2" id="KW-0813">Transport</keyword>
<evidence type="ECO:0000313" key="10">
    <source>
        <dbReference type="Proteomes" id="UP000827549"/>
    </source>
</evidence>
<feature type="region of interest" description="Disordered" evidence="7">
    <location>
        <begin position="247"/>
        <end position="307"/>
    </location>
</feature>
<evidence type="ECO:0000256" key="6">
    <source>
        <dbReference type="ARBA" id="ARBA00023136"/>
    </source>
</evidence>
<dbReference type="AlphaFoldDB" id="A0AAF0Y0G0"/>
<evidence type="ECO:0000256" key="5">
    <source>
        <dbReference type="ARBA" id="ARBA00023065"/>
    </source>
</evidence>
<sequence>MDDATPVKHKAKHTTTKGMGGAANRRTLASLLRMQTVEDSKPRLSKISWLDDVLVYRPSIIPIVIRPVLFITLFAAGVALASVVYGKQVALTNNVVPLLSVVVGLLLVFRNSTAYERYAEYVPRRRPPLITVSRGRKDFTMLLSNARNLARVIWINVVPPPPGEGPLMDRDALTERKRELIRLVVGFVFATKHYLRAEGGVHHADLQALLPKALLESAMGACTPPDEEAVGGGDILDAPTVMSPRSYSMSAVSIGDEEENIGGSGGSGSSSPRKRTVSKSYSASPNNKPETVSSWIGGEKKKPVRRPTAVRVRPVLEVEVKNTVYLSSSKSTTTLNERTPLIKSGVRPDIRRTNDDVDRQSVAGLGRLVEVGLPLIIAHEISRGLFRFRRQGCLEAIGPAGFNAMQGFVQSMTNQLGSMERIQTPLPYVFCVHLKQCVTLYLLCLPFVLVESLGWKMIPIVTCTAFTLCGVEGIAAQIEQPFGTDPSDLNLDLFCTELLCECEAIIEKLPQGDDDEEIVFTRSASQRKIDDEDGE</sequence>
<gene>
    <name evidence="9" type="primary">sll1024_0</name>
    <name evidence="9" type="ORF">LOC62_01G000477</name>
</gene>
<evidence type="ECO:0000256" key="7">
    <source>
        <dbReference type="SAM" id="MobiDB-lite"/>
    </source>
</evidence>
<dbReference type="Pfam" id="PF25539">
    <property type="entry name" value="Bestrophin_2"/>
    <property type="match status" value="2"/>
</dbReference>
<evidence type="ECO:0000256" key="8">
    <source>
        <dbReference type="SAM" id="Phobius"/>
    </source>
</evidence>
<evidence type="ECO:0000256" key="4">
    <source>
        <dbReference type="ARBA" id="ARBA00022989"/>
    </source>
</evidence>
<reference evidence="9" key="1">
    <citation type="submission" date="2023-10" db="EMBL/GenBank/DDBJ databases">
        <authorList>
            <person name="Noh H."/>
        </authorList>
    </citation>
    <scope>NUCLEOTIDE SEQUENCE</scope>
    <source>
        <strain evidence="9">DUCC4014</strain>
    </source>
</reference>
<dbReference type="EMBL" id="CP086714">
    <property type="protein sequence ID" value="WOO76862.1"/>
    <property type="molecule type" value="Genomic_DNA"/>
</dbReference>
<proteinExistence type="predicted"/>
<dbReference type="InterPro" id="IPR044669">
    <property type="entry name" value="YneE/VCCN1/2-like"/>
</dbReference>
<evidence type="ECO:0000313" key="9">
    <source>
        <dbReference type="EMBL" id="WOO76862.1"/>
    </source>
</evidence>
<keyword evidence="4 8" id="KW-1133">Transmembrane helix</keyword>
<comment type="subcellular location">
    <subcellularLocation>
        <location evidence="1">Membrane</location>
        <topology evidence="1">Multi-pass membrane protein</topology>
    </subcellularLocation>
</comment>
<dbReference type="PANTHER" id="PTHR33281">
    <property type="entry name" value="UPF0187 PROTEIN YNEE"/>
    <property type="match status" value="1"/>
</dbReference>
<keyword evidence="6 8" id="KW-0472">Membrane</keyword>
<feature type="transmembrane region" description="Helical" evidence="8">
    <location>
        <begin position="63"/>
        <end position="85"/>
    </location>
</feature>
<feature type="compositionally biased region" description="Polar residues" evidence="7">
    <location>
        <begin position="278"/>
        <end position="294"/>
    </location>
</feature>
<dbReference type="PANTHER" id="PTHR33281:SF21">
    <property type="entry name" value="MEMBRANE PROTEIN"/>
    <property type="match status" value="1"/>
</dbReference>
<dbReference type="GeneID" id="87803735"/>
<dbReference type="GO" id="GO:0016020">
    <property type="term" value="C:membrane"/>
    <property type="evidence" value="ECO:0007669"/>
    <property type="project" value="UniProtKB-SubCell"/>
</dbReference>
<evidence type="ECO:0000256" key="2">
    <source>
        <dbReference type="ARBA" id="ARBA00022448"/>
    </source>
</evidence>
<accession>A0AAF0Y0G0</accession>
<feature type="transmembrane region" description="Helical" evidence="8">
    <location>
        <begin position="91"/>
        <end position="109"/>
    </location>
</feature>
<feature type="region of interest" description="Disordered" evidence="7">
    <location>
        <begin position="1"/>
        <end position="21"/>
    </location>
</feature>
<protein>
    <submittedName>
        <fullName evidence="9">UPF0187 protein</fullName>
    </submittedName>
</protein>
<evidence type="ECO:0000256" key="3">
    <source>
        <dbReference type="ARBA" id="ARBA00022692"/>
    </source>
</evidence>
<keyword evidence="5" id="KW-0406">Ion transport</keyword>
<organism evidence="9 10">
    <name type="scientific">Vanrija pseudolonga</name>
    <dbReference type="NCBI Taxonomy" id="143232"/>
    <lineage>
        <taxon>Eukaryota</taxon>
        <taxon>Fungi</taxon>
        <taxon>Dikarya</taxon>
        <taxon>Basidiomycota</taxon>
        <taxon>Agaricomycotina</taxon>
        <taxon>Tremellomycetes</taxon>
        <taxon>Trichosporonales</taxon>
        <taxon>Trichosporonaceae</taxon>
        <taxon>Vanrija</taxon>
    </lineage>
</organism>